<feature type="transmembrane region" description="Helical" evidence="1">
    <location>
        <begin position="158"/>
        <end position="177"/>
    </location>
</feature>
<evidence type="ECO:0000313" key="3">
    <source>
        <dbReference type="Proteomes" id="UP000061382"/>
    </source>
</evidence>
<dbReference type="EMBL" id="CP012643">
    <property type="protein sequence ID" value="ALI99734.1"/>
    <property type="molecule type" value="Genomic_DNA"/>
</dbReference>
<evidence type="ECO:0000256" key="1">
    <source>
        <dbReference type="SAM" id="Phobius"/>
    </source>
</evidence>
<dbReference type="PATRIC" id="fig|512763.3.peg.2873"/>
<dbReference type="AlphaFoldDB" id="A0A0P0CYG8"/>
<proteinExistence type="predicted"/>
<keyword evidence="1" id="KW-0812">Transmembrane</keyword>
<keyword evidence="1" id="KW-1133">Transmembrane helix</keyword>
<dbReference type="Pfam" id="PF13803">
    <property type="entry name" value="DUF4184"/>
    <property type="match status" value="1"/>
</dbReference>
<feature type="transmembrane region" description="Helical" evidence="1">
    <location>
        <begin position="225"/>
        <end position="245"/>
    </location>
</feature>
<name>A0A0P0CYG8_9BACT</name>
<sequence>MSFTFSHPALVLPLTGLPKRWRSSTGLVIGSMVPDFEKFLNMSEHDPHSHTWWGIFYFNLPLALLLSFLFHLVVRNPLVRNLPAFLRLRFNKYTGFDWVVYFREHYVIITLSILLGTLSHLVLDVLTHSPGHRKELLPFMELGTGELTKPIRQQMSGVWSQLTVSVAGKLVIGWFILQLPKQKELPQRDKGTSWYWIVVGVVVIFIVGIRSQIGEGIKPNPYHPSIVVLSAVLISLVVSPVLLSIRHHYKQ</sequence>
<accession>A0A0P0CYG8</accession>
<dbReference type="Proteomes" id="UP000061382">
    <property type="component" value="Chromosome"/>
</dbReference>
<organism evidence="2 3">
    <name type="scientific">Rufibacter tibetensis</name>
    <dbReference type="NCBI Taxonomy" id="512763"/>
    <lineage>
        <taxon>Bacteria</taxon>
        <taxon>Pseudomonadati</taxon>
        <taxon>Bacteroidota</taxon>
        <taxon>Cytophagia</taxon>
        <taxon>Cytophagales</taxon>
        <taxon>Hymenobacteraceae</taxon>
        <taxon>Rufibacter</taxon>
    </lineage>
</organism>
<dbReference type="OrthoDB" id="8481923at2"/>
<dbReference type="STRING" id="512763.DC20_13085"/>
<feature type="transmembrane region" description="Helical" evidence="1">
    <location>
        <begin position="193"/>
        <end position="213"/>
    </location>
</feature>
<keyword evidence="1" id="KW-0472">Membrane</keyword>
<dbReference type="KEGG" id="rti:DC20_13085"/>
<dbReference type="InterPro" id="IPR025238">
    <property type="entry name" value="DUF4184"/>
</dbReference>
<gene>
    <name evidence="2" type="ORF">DC20_13085</name>
</gene>
<reference evidence="2 3" key="1">
    <citation type="submission" date="2015-08" db="EMBL/GenBank/DDBJ databases">
        <title>Complete genome sequence of Rufibacter tibetensis strain 1351t, a radiation-resistant bacterium from tibet plateau.</title>
        <authorList>
            <person name="Dai J."/>
        </authorList>
    </citation>
    <scope>NUCLEOTIDE SEQUENCE [LARGE SCALE GENOMIC DNA]</scope>
    <source>
        <strain evidence="2 3">1351</strain>
    </source>
</reference>
<dbReference type="RefSeq" id="WP_071885454.1">
    <property type="nucleotide sequence ID" value="NZ_CP012643.1"/>
</dbReference>
<evidence type="ECO:0000313" key="2">
    <source>
        <dbReference type="EMBL" id="ALI99734.1"/>
    </source>
</evidence>
<feature type="transmembrane region" description="Helical" evidence="1">
    <location>
        <begin position="106"/>
        <end position="123"/>
    </location>
</feature>
<protein>
    <recommendedName>
        <fullName evidence="4">DUF4184 family protein</fullName>
    </recommendedName>
</protein>
<keyword evidence="3" id="KW-1185">Reference proteome</keyword>
<feature type="transmembrane region" description="Helical" evidence="1">
    <location>
        <begin position="52"/>
        <end position="74"/>
    </location>
</feature>
<evidence type="ECO:0008006" key="4">
    <source>
        <dbReference type="Google" id="ProtNLM"/>
    </source>
</evidence>